<organism evidence="2 3">
    <name type="scientific">Pilimelia anulata</name>
    <dbReference type="NCBI Taxonomy" id="53371"/>
    <lineage>
        <taxon>Bacteria</taxon>
        <taxon>Bacillati</taxon>
        <taxon>Actinomycetota</taxon>
        <taxon>Actinomycetes</taxon>
        <taxon>Micromonosporales</taxon>
        <taxon>Micromonosporaceae</taxon>
        <taxon>Pilimelia</taxon>
    </lineage>
</organism>
<feature type="transmembrane region" description="Helical" evidence="1">
    <location>
        <begin position="34"/>
        <end position="53"/>
    </location>
</feature>
<reference evidence="2" key="1">
    <citation type="journal article" date="2014" name="Int. J. Syst. Evol. Microbiol.">
        <title>Complete genome sequence of Corynebacterium casei LMG S-19264T (=DSM 44701T), isolated from a smear-ripened cheese.</title>
        <authorList>
            <consortium name="US DOE Joint Genome Institute (JGI-PGF)"/>
            <person name="Walter F."/>
            <person name="Albersmeier A."/>
            <person name="Kalinowski J."/>
            <person name="Ruckert C."/>
        </authorList>
    </citation>
    <scope>NUCLEOTIDE SEQUENCE</scope>
    <source>
        <strain evidence="2">JCM 3090</strain>
    </source>
</reference>
<feature type="transmembrane region" description="Helical" evidence="1">
    <location>
        <begin position="153"/>
        <end position="172"/>
    </location>
</feature>
<proteinExistence type="predicted"/>
<accession>A0A8J3FBI0</accession>
<comment type="caution">
    <text evidence="2">The sequence shown here is derived from an EMBL/GenBank/DDBJ whole genome shotgun (WGS) entry which is preliminary data.</text>
</comment>
<gene>
    <name evidence="2" type="ORF">GCM10010123_38470</name>
</gene>
<dbReference type="RefSeq" id="WP_189171584.1">
    <property type="nucleotide sequence ID" value="NZ_BMQB01000009.1"/>
</dbReference>
<name>A0A8J3FBI0_9ACTN</name>
<dbReference type="Proteomes" id="UP000649739">
    <property type="component" value="Unassembled WGS sequence"/>
</dbReference>
<keyword evidence="1" id="KW-0812">Transmembrane</keyword>
<feature type="transmembrane region" description="Helical" evidence="1">
    <location>
        <begin position="101"/>
        <end position="125"/>
    </location>
</feature>
<keyword evidence="1" id="KW-1133">Transmembrane helix</keyword>
<keyword evidence="1" id="KW-0472">Membrane</keyword>
<dbReference type="EMBL" id="BMQB01000009">
    <property type="protein sequence ID" value="GGK04801.1"/>
    <property type="molecule type" value="Genomic_DNA"/>
</dbReference>
<evidence type="ECO:0000256" key="1">
    <source>
        <dbReference type="SAM" id="Phobius"/>
    </source>
</evidence>
<evidence type="ECO:0000313" key="2">
    <source>
        <dbReference type="EMBL" id="GGK04801.1"/>
    </source>
</evidence>
<dbReference type="AlphaFoldDB" id="A0A8J3FBI0"/>
<protein>
    <submittedName>
        <fullName evidence="2">Uncharacterized protein</fullName>
    </submittedName>
</protein>
<keyword evidence="3" id="KW-1185">Reference proteome</keyword>
<evidence type="ECO:0000313" key="3">
    <source>
        <dbReference type="Proteomes" id="UP000649739"/>
    </source>
</evidence>
<sequence length="174" mass="18538">MMAAFGAGLVVGGLLAAAFFLVVGSLLRPLLPDWARLTLVGLFLVFIALREYGRFSAVRMPENRRLVPVTVFRLGRLLGPFQFGLEMGTGARTYLPSGLPYVMAVAVAFFASPLLTVLAGVGFGIGRSIMTVASVSYGDDSAWDDEWDIHQRLLVTFMVAAFAAALGTGLTGGF</sequence>
<reference evidence="2" key="2">
    <citation type="submission" date="2020-09" db="EMBL/GenBank/DDBJ databases">
        <authorList>
            <person name="Sun Q."/>
            <person name="Ohkuma M."/>
        </authorList>
    </citation>
    <scope>NUCLEOTIDE SEQUENCE</scope>
    <source>
        <strain evidence="2">JCM 3090</strain>
    </source>
</reference>